<evidence type="ECO:0000256" key="6">
    <source>
        <dbReference type="ARBA" id="ARBA00022853"/>
    </source>
</evidence>
<evidence type="ECO:0000256" key="10">
    <source>
        <dbReference type="ARBA" id="ARBA00023163"/>
    </source>
</evidence>
<feature type="domain" description="HSA" evidence="18">
    <location>
        <begin position="786"/>
        <end position="858"/>
    </location>
</feature>
<evidence type="ECO:0000256" key="9">
    <source>
        <dbReference type="ARBA" id="ARBA00023159"/>
    </source>
</evidence>
<feature type="compositionally biased region" description="Acidic residues" evidence="14">
    <location>
        <begin position="1813"/>
        <end position="1829"/>
    </location>
</feature>
<feature type="compositionally biased region" description="Polar residues" evidence="14">
    <location>
        <begin position="444"/>
        <end position="499"/>
    </location>
</feature>
<gene>
    <name evidence="20" type="ORF">X777_06801</name>
</gene>
<evidence type="ECO:0000256" key="5">
    <source>
        <dbReference type="ARBA" id="ARBA00022840"/>
    </source>
</evidence>
<dbReference type="PROSITE" id="PS50014">
    <property type="entry name" value="BROMODOMAIN_2"/>
    <property type="match status" value="1"/>
</dbReference>
<dbReference type="GO" id="GO:0006325">
    <property type="term" value="P:chromatin organization"/>
    <property type="evidence" value="ECO:0007669"/>
    <property type="project" value="UniProtKB-KW"/>
</dbReference>
<feature type="compositionally biased region" description="Acidic residues" evidence="14">
    <location>
        <begin position="970"/>
        <end position="986"/>
    </location>
</feature>
<evidence type="ECO:0000259" key="18">
    <source>
        <dbReference type="PROSITE" id="PS51204"/>
    </source>
</evidence>
<evidence type="ECO:0000256" key="2">
    <source>
        <dbReference type="ARBA" id="ARBA00022741"/>
    </source>
</evidence>
<feature type="region of interest" description="Disordered" evidence="14">
    <location>
        <begin position="1659"/>
        <end position="1697"/>
    </location>
</feature>
<keyword evidence="7" id="KW-0805">Transcription regulation</keyword>
<evidence type="ECO:0000256" key="1">
    <source>
        <dbReference type="ARBA" id="ARBA00004123"/>
    </source>
</evidence>
<dbReference type="GO" id="GO:0048731">
    <property type="term" value="P:system development"/>
    <property type="evidence" value="ECO:0007669"/>
    <property type="project" value="UniProtKB-ARBA"/>
</dbReference>
<feature type="compositionally biased region" description="Acidic residues" evidence="14">
    <location>
        <begin position="1659"/>
        <end position="1668"/>
    </location>
</feature>
<evidence type="ECO:0000256" key="4">
    <source>
        <dbReference type="ARBA" id="ARBA00022806"/>
    </source>
</evidence>
<feature type="compositionally biased region" description="Low complexity" evidence="14">
    <location>
        <begin position="410"/>
        <end position="432"/>
    </location>
</feature>
<feature type="compositionally biased region" description="Low complexity" evidence="14">
    <location>
        <begin position="660"/>
        <end position="671"/>
    </location>
</feature>
<evidence type="ECO:0000259" key="15">
    <source>
        <dbReference type="PROSITE" id="PS50014"/>
    </source>
</evidence>
<evidence type="ECO:0000259" key="16">
    <source>
        <dbReference type="PROSITE" id="PS51192"/>
    </source>
</evidence>
<feature type="domain" description="Helicase ATP-binding" evidence="16">
    <location>
        <begin position="1059"/>
        <end position="1224"/>
    </location>
</feature>
<protein>
    <submittedName>
        <fullName evidence="20">ATP-dependent helicase brm</fullName>
    </submittedName>
</protein>
<dbReference type="Pfam" id="PF00176">
    <property type="entry name" value="SNF2-rel_dom"/>
    <property type="match status" value="1"/>
</dbReference>
<dbReference type="STRING" id="2015173.A0A026WFA3"/>
<dbReference type="InterPro" id="IPR001650">
    <property type="entry name" value="Helicase_C-like"/>
</dbReference>
<dbReference type="FunFam" id="3.40.50.300:FF:003020">
    <property type="entry name" value="SNF2-related domain-containing protein"/>
    <property type="match status" value="1"/>
</dbReference>
<feature type="domain" description="Helicase C-terminal" evidence="17">
    <location>
        <begin position="1378"/>
        <end position="1539"/>
    </location>
</feature>
<dbReference type="CDD" id="cd18793">
    <property type="entry name" value="SF2_C_SNF"/>
    <property type="match status" value="1"/>
</dbReference>
<feature type="compositionally biased region" description="Pro residues" evidence="14">
    <location>
        <begin position="527"/>
        <end position="536"/>
    </location>
</feature>
<dbReference type="SMART" id="SM00490">
    <property type="entry name" value="HELICc"/>
    <property type="match status" value="1"/>
</dbReference>
<dbReference type="InterPro" id="IPR000330">
    <property type="entry name" value="SNF2_N"/>
</dbReference>
<dbReference type="SUPFAM" id="SSF160481">
    <property type="entry name" value="BRK domain-like"/>
    <property type="match status" value="1"/>
</dbReference>
<dbReference type="CDD" id="cd17996">
    <property type="entry name" value="DEXHc_SMARCA2_SMARCA4"/>
    <property type="match status" value="1"/>
</dbReference>
<keyword evidence="4 20" id="KW-0347">Helicase</keyword>
<dbReference type="Pfam" id="PF07533">
    <property type="entry name" value="BRK"/>
    <property type="match status" value="1"/>
</dbReference>
<dbReference type="EMBL" id="KK107274">
    <property type="protein sequence ID" value="EZA53694.1"/>
    <property type="molecule type" value="Genomic_DNA"/>
</dbReference>
<feature type="compositionally biased region" description="Gly residues" evidence="14">
    <location>
        <begin position="365"/>
        <end position="406"/>
    </location>
</feature>
<keyword evidence="10" id="KW-0804">Transcription</keyword>
<dbReference type="GO" id="GO:0016787">
    <property type="term" value="F:hydrolase activity"/>
    <property type="evidence" value="ECO:0007669"/>
    <property type="project" value="UniProtKB-KW"/>
</dbReference>
<dbReference type="GO" id="GO:0006355">
    <property type="term" value="P:regulation of DNA-templated transcription"/>
    <property type="evidence" value="ECO:0007669"/>
    <property type="project" value="InterPro"/>
</dbReference>
<proteinExistence type="predicted"/>
<keyword evidence="8 12" id="KW-0103">Bromodomain</keyword>
<dbReference type="GO" id="GO:0005634">
    <property type="term" value="C:nucleus"/>
    <property type="evidence" value="ECO:0007669"/>
    <property type="project" value="UniProtKB-SubCell"/>
</dbReference>
<feature type="domain" description="Bromo" evidence="15">
    <location>
        <begin position="1723"/>
        <end position="1793"/>
    </location>
</feature>
<dbReference type="InterPro" id="IPR014012">
    <property type="entry name" value="HSA_dom"/>
</dbReference>
<dbReference type="Pfam" id="PF00271">
    <property type="entry name" value="Helicase_C"/>
    <property type="match status" value="1"/>
</dbReference>
<dbReference type="PROSITE" id="PS51194">
    <property type="entry name" value="HELICASE_CTER"/>
    <property type="match status" value="1"/>
</dbReference>
<keyword evidence="2" id="KW-0547">Nucleotide-binding</keyword>
<sequence>MGQPGPGQMGPGSGPVPGPQGSQMVPGGPGHMTGPPSHMNASGPPGPGHITSGGPSGHMSATGSPVTGHMNASGPPGPGHMNASGPPGPGHMNASGPPGPGGHMNTGPPIPSHMNASGPPVSTHMNATGPGSHMGPGGPGQMPTSGPGHNMGPGGPNQMGPGGPNQMIPSNQPQMGPGGPVGPVGPTGQIGPNGPGQMGHNGPSQMGPNGPTQMGIGGPPGQMGMSAPGGQMGGPGNQMGPTGPGNQMGPGAPGNQMGPSGPGGQMGPGGGPVGQLGPNGLGQMGPGSGPGSVPMTTSSGPVIVSMGPGSGPNGPTGVGVPSGPGGQMSTGSGPGIPMGSAGPGGNSGAQMGPGNGPGAQMNSGNGPGGQMAPGAGPGGQMGPGGGQMGHGASGPGGQMGPGSGPGPMGPGSSPAGQIGPGGQIPSAGPGQIMQSLGAQMGPNAPSNQMGPGGPNSQMGSCGPNSQITHANASGQMGPNGPTGQSPITQLGPGSQNQGQVPGGTGPIGSGAPVNQMSQTGSGQIGPAGPPTGPPGPGQENLNALQKAIDSMEEKGLQEDPRYSQLLALRARQGSGMGEKQAFNSQQLQQLRAQIMAYRLLARNQPVPQQVALAAQGGAPPPPGLGQRPIDPSQGPATTAGPQIPGPNVIGPAGAPRPGCQTPQQQQQQPQPGTKTNRVTSVAKPVGLDPLLILQERENRVAARISLRMEQLSNLPTNMPEDLRIQAQIELRMLRVLNFQRQLRSEIIACTRKDTTLETAVNVKAYKRTKRQGLREARATEKLEKQQKLEAERKRRQKHQEFLSSVLQHGKDFKEFHRNNIAKLARLNKAVLNYHANAEREQKKEQERIEKERMRRLMAEDEEGYRKLIDQKKDKRLAFLLSQTDEYISNLTEMVKQHKIEQKRKQVEEQKRKKKKKKLQDSENAEDGAVNDDTRVGVIEIATGRTLIGDEAPLMSQLSAFLEAHPGWEPIESESEEESDDDDESEDKSDSKDKSMGDSEEDKVKKTIHKAKVEDDEYKTEEQTYYSIAHTVHEVVTEQASIMVNGLLKEYQTKGLEWLVSLFNNNLNGILADEMGLGKTIQTIALVTYLMEKKKVNGPFLIIVPLSTLSNWVLEFEKWAPSVVVVSYKGSPAGRRAIQSQMRATKFNVLLTTYEYVIKDKGVLAKLQWKYMIIDEGHRMKNHHCKLTQVLNTHYLAPHRLLLTGTPLQNKLPELWALLNFLLPSIFKSCSTFEQWFNAPFATTGEKVELNEEETILIIRRLHKVLRPFLLRRLKKEVESQLPDKVEYIIKCDMSGLQKVLYKHMQSKGVLLTDGSEKGKQGKGGAKALMNTIVQLRKLCNHPFMFQAIEEKYCEHVGTQGSGVITGPDLYRASGKFELLDRILPKLKATNHRVLLFCQMTQLMTIMEDYLSWRGFMYLRLDGTTKAEDRGDLLKKFNDPGSEYFLFLLSTRAGGLGLNLQAADTVIIFDSDWNPHQDLQAQDRAHRIGQKNEVRVLRLMTVNSVEERILAAARYKLNMDEKVIQAGMFDQKSTGSERQQFLQSILHQDDADDEEENEVPDDETVNQMIARTEGEFEIFQKLDLERRREEAKLGPNRKSRLLEEAELPDWLVKDDDEVERWTYEEDEDRFLGRGSRQRKEVDYTDSLTEKEWLKAIDDDGAEYEEEEEDDKKKKKTRKRKKKGEEDDEPMPKKRRGAGALVDPKMKRAMKKLITLVVNYTDSSDGRLLSEPFMKLPSRRELPDYYEIIKKPLTINKLSQKIEEGKYADLDELEKDFMQLCKNAQIYNEEASLIHEDSIVLQSVFTNARQRLEEEGNNSDGDDKDGEEGSDADSSVRMKIKLKGRKGEGRGGRRKRVTKKYISDDDDDADDN</sequence>
<dbReference type="InterPro" id="IPR049730">
    <property type="entry name" value="SNF2/RAD54-like_C"/>
</dbReference>
<dbReference type="SMART" id="SM01314">
    <property type="entry name" value="SnAC"/>
    <property type="match status" value="1"/>
</dbReference>
<feature type="region of interest" description="Disordered" evidence="14">
    <location>
        <begin position="1811"/>
        <end position="1870"/>
    </location>
</feature>
<feature type="compositionally biased region" description="Gly residues" evidence="14">
    <location>
        <begin position="308"/>
        <end position="357"/>
    </location>
</feature>
<feature type="compositionally biased region" description="Gly residues" evidence="14">
    <location>
        <begin position="230"/>
        <end position="252"/>
    </location>
</feature>
<feature type="compositionally biased region" description="Basic and acidic residues" evidence="14">
    <location>
        <begin position="772"/>
        <end position="792"/>
    </location>
</feature>
<dbReference type="Proteomes" id="UP000053097">
    <property type="component" value="Unassembled WGS sequence"/>
</dbReference>
<dbReference type="PROSITE" id="PS51666">
    <property type="entry name" value="QLQ"/>
    <property type="match status" value="1"/>
</dbReference>
<dbReference type="InterPro" id="IPR001487">
    <property type="entry name" value="Bromodomain"/>
</dbReference>
<dbReference type="PRINTS" id="PR00503">
    <property type="entry name" value="BROMODOMAIN"/>
</dbReference>
<dbReference type="InterPro" id="IPR037259">
    <property type="entry name" value="BRK_sf"/>
</dbReference>
<name>A0A026WFA3_OOCBI</name>
<dbReference type="PROSITE" id="PS00633">
    <property type="entry name" value="BROMODOMAIN_1"/>
    <property type="match status" value="1"/>
</dbReference>
<dbReference type="GO" id="GO:0042393">
    <property type="term" value="F:histone binding"/>
    <property type="evidence" value="ECO:0007669"/>
    <property type="project" value="InterPro"/>
</dbReference>
<feature type="region of interest" description="Disordered" evidence="14">
    <location>
        <begin position="967"/>
        <end position="1007"/>
    </location>
</feature>
<keyword evidence="21" id="KW-1185">Reference proteome</keyword>
<dbReference type="SMART" id="SM00573">
    <property type="entry name" value="HSA"/>
    <property type="match status" value="1"/>
</dbReference>
<keyword evidence="11" id="KW-0539">Nucleus</keyword>
<feature type="compositionally biased region" description="Gly residues" evidence="14">
    <location>
        <begin position="260"/>
        <end position="290"/>
    </location>
</feature>
<evidence type="ECO:0000313" key="21">
    <source>
        <dbReference type="Proteomes" id="UP000053097"/>
    </source>
</evidence>
<evidence type="ECO:0000256" key="12">
    <source>
        <dbReference type="PROSITE-ProRule" id="PRU00035"/>
    </source>
</evidence>
<evidence type="ECO:0000256" key="3">
    <source>
        <dbReference type="ARBA" id="ARBA00022801"/>
    </source>
</evidence>
<dbReference type="Gene3D" id="1.20.920.10">
    <property type="entry name" value="Bromodomain-like"/>
    <property type="match status" value="1"/>
</dbReference>
<feature type="compositionally biased region" description="Low complexity" evidence="14">
    <location>
        <begin position="164"/>
        <end position="175"/>
    </location>
</feature>
<dbReference type="Pfam" id="PF08880">
    <property type="entry name" value="QLQ"/>
    <property type="match status" value="1"/>
</dbReference>
<dbReference type="Gene3D" id="1.20.5.170">
    <property type="match status" value="1"/>
</dbReference>
<evidence type="ECO:0000259" key="17">
    <source>
        <dbReference type="PROSITE" id="PS51194"/>
    </source>
</evidence>
<dbReference type="Gene3D" id="3.40.50.300">
    <property type="entry name" value="P-loop containing nucleotide triphosphate hydrolases"/>
    <property type="match status" value="1"/>
</dbReference>
<feature type="domain" description="QLQ" evidence="19">
    <location>
        <begin position="581"/>
        <end position="616"/>
    </location>
</feature>
<reference evidence="20 21" key="1">
    <citation type="journal article" date="2014" name="Curr. Biol.">
        <title>The genome of the clonal raider ant Cerapachys biroi.</title>
        <authorList>
            <person name="Oxley P.R."/>
            <person name="Ji L."/>
            <person name="Fetter-Pruneda I."/>
            <person name="McKenzie S.K."/>
            <person name="Li C."/>
            <person name="Hu H."/>
            <person name="Zhang G."/>
            <person name="Kronauer D.J."/>
        </authorList>
    </citation>
    <scope>NUCLEOTIDE SEQUENCE [LARGE SCALE GENOMIC DNA]</scope>
</reference>
<dbReference type="InterPro" id="IPR029295">
    <property type="entry name" value="SnAC"/>
</dbReference>
<dbReference type="Pfam" id="PF07529">
    <property type="entry name" value="HSA"/>
    <property type="match status" value="1"/>
</dbReference>
<evidence type="ECO:0000313" key="20">
    <source>
        <dbReference type="EMBL" id="EZA53694.1"/>
    </source>
</evidence>
<accession>A0A026WFA3</accession>
<dbReference type="Gene3D" id="3.40.50.10810">
    <property type="entry name" value="Tandem AAA-ATPase domain"/>
    <property type="match status" value="1"/>
</dbReference>
<keyword evidence="5" id="KW-0067">ATP-binding</keyword>
<feature type="compositionally biased region" description="Gly residues" evidence="14">
    <location>
        <begin position="149"/>
        <end position="163"/>
    </location>
</feature>
<dbReference type="InterPro" id="IPR014978">
    <property type="entry name" value="Gln-Leu-Gln_QLQ"/>
</dbReference>
<dbReference type="Pfam" id="PF14619">
    <property type="entry name" value="SnAC"/>
    <property type="match status" value="1"/>
</dbReference>
<dbReference type="SMART" id="SM00951">
    <property type="entry name" value="QLQ"/>
    <property type="match status" value="1"/>
</dbReference>
<dbReference type="GO" id="GO:0004386">
    <property type="term" value="F:helicase activity"/>
    <property type="evidence" value="ECO:0007669"/>
    <property type="project" value="UniProtKB-KW"/>
</dbReference>
<feature type="region of interest" description="Disordered" evidence="14">
    <location>
        <begin position="613"/>
        <end position="679"/>
    </location>
</feature>
<feature type="region of interest" description="Disordered" evidence="14">
    <location>
        <begin position="1"/>
        <end position="541"/>
    </location>
</feature>
<dbReference type="InterPro" id="IPR027417">
    <property type="entry name" value="P-loop_NTPase"/>
</dbReference>
<dbReference type="OrthoDB" id="6017at2759"/>
<organism evidence="20 21">
    <name type="scientific">Ooceraea biroi</name>
    <name type="common">Clonal raider ant</name>
    <name type="synonym">Cerapachys biroi</name>
    <dbReference type="NCBI Taxonomy" id="2015173"/>
    <lineage>
        <taxon>Eukaryota</taxon>
        <taxon>Metazoa</taxon>
        <taxon>Ecdysozoa</taxon>
        <taxon>Arthropoda</taxon>
        <taxon>Hexapoda</taxon>
        <taxon>Insecta</taxon>
        <taxon>Pterygota</taxon>
        <taxon>Neoptera</taxon>
        <taxon>Endopterygota</taxon>
        <taxon>Hymenoptera</taxon>
        <taxon>Apocrita</taxon>
        <taxon>Aculeata</taxon>
        <taxon>Formicoidea</taxon>
        <taxon>Formicidae</taxon>
        <taxon>Dorylinae</taxon>
        <taxon>Ooceraea</taxon>
    </lineage>
</organism>
<dbReference type="SUPFAM" id="SSF47370">
    <property type="entry name" value="Bromodomain"/>
    <property type="match status" value="1"/>
</dbReference>
<dbReference type="Pfam" id="PF00439">
    <property type="entry name" value="Bromodomain"/>
    <property type="match status" value="1"/>
</dbReference>
<feature type="compositionally biased region" description="Low complexity" evidence="14">
    <location>
        <begin position="291"/>
        <end position="307"/>
    </location>
</feature>
<dbReference type="FunFam" id="3.40.50.10810:FF:000008">
    <property type="entry name" value="Chromatin structure-remodeling complex subunit snf21"/>
    <property type="match status" value="1"/>
</dbReference>
<comment type="subcellular location">
    <subcellularLocation>
        <location evidence="1">Nucleus</location>
    </subcellularLocation>
</comment>
<evidence type="ECO:0000256" key="11">
    <source>
        <dbReference type="ARBA" id="ARBA00023242"/>
    </source>
</evidence>
<dbReference type="SMART" id="SM00592">
    <property type="entry name" value="BRK"/>
    <property type="match status" value="1"/>
</dbReference>
<dbReference type="InterPro" id="IPR036427">
    <property type="entry name" value="Bromodomain-like_sf"/>
</dbReference>
<dbReference type="SUPFAM" id="SSF52540">
    <property type="entry name" value="P-loop containing nucleoside triphosphate hydrolases"/>
    <property type="match status" value="2"/>
</dbReference>
<feature type="compositionally biased region" description="Gly residues" evidence="14">
    <location>
        <begin position="1"/>
        <end position="15"/>
    </location>
</feature>
<dbReference type="SMART" id="SM00487">
    <property type="entry name" value="DEXDc"/>
    <property type="match status" value="1"/>
</dbReference>
<keyword evidence="3" id="KW-0378">Hydrolase</keyword>
<feature type="compositionally biased region" description="Basic residues" evidence="14">
    <location>
        <begin position="1671"/>
        <end position="1680"/>
    </location>
</feature>
<dbReference type="PROSITE" id="PS51204">
    <property type="entry name" value="HSA"/>
    <property type="match status" value="1"/>
</dbReference>
<dbReference type="InterPro" id="IPR038718">
    <property type="entry name" value="SNF2-like_sf"/>
</dbReference>
<keyword evidence="6" id="KW-0156">Chromatin regulator</keyword>
<keyword evidence="9" id="KW-0010">Activator</keyword>
<dbReference type="GO" id="GO:0048513">
    <property type="term" value="P:animal organ development"/>
    <property type="evidence" value="ECO:0007669"/>
    <property type="project" value="UniProtKB-ARBA"/>
</dbReference>
<dbReference type="SMART" id="SM00297">
    <property type="entry name" value="BROMO"/>
    <property type="match status" value="1"/>
</dbReference>
<keyword evidence="13" id="KW-0175">Coiled coil</keyword>
<feature type="compositionally biased region" description="Polar residues" evidence="14">
    <location>
        <begin position="512"/>
        <end position="521"/>
    </location>
</feature>
<evidence type="ECO:0000256" key="14">
    <source>
        <dbReference type="SAM" id="MobiDB-lite"/>
    </source>
</evidence>
<dbReference type="OMA" id="VNYISHT"/>
<feature type="region of interest" description="Disordered" evidence="14">
    <location>
        <begin position="771"/>
        <end position="793"/>
    </location>
</feature>
<dbReference type="FunFam" id="1.20.5.170:FF:000008">
    <property type="entry name" value="probable global transcription activator SNF2L2 isoform X1"/>
    <property type="match status" value="1"/>
</dbReference>
<dbReference type="Gene3D" id="3.40.5.120">
    <property type="match status" value="1"/>
</dbReference>
<feature type="compositionally biased region" description="Basic and acidic residues" evidence="14">
    <location>
        <begin position="899"/>
        <end position="910"/>
    </location>
</feature>
<dbReference type="InterPro" id="IPR006576">
    <property type="entry name" value="BRK_domain"/>
</dbReference>
<evidence type="ECO:0000256" key="13">
    <source>
        <dbReference type="SAM" id="Coils"/>
    </source>
</evidence>
<feature type="region of interest" description="Disordered" evidence="14">
    <location>
        <begin position="899"/>
        <end position="928"/>
    </location>
</feature>
<dbReference type="GO" id="GO:0005524">
    <property type="term" value="F:ATP binding"/>
    <property type="evidence" value="ECO:0007669"/>
    <property type="project" value="UniProtKB-KW"/>
</dbReference>
<dbReference type="PANTHER" id="PTHR10799">
    <property type="entry name" value="SNF2/RAD54 HELICASE FAMILY"/>
    <property type="match status" value="1"/>
</dbReference>
<evidence type="ECO:0000256" key="8">
    <source>
        <dbReference type="ARBA" id="ARBA00023117"/>
    </source>
</evidence>
<dbReference type="InterPro" id="IPR018359">
    <property type="entry name" value="Bromodomain_CS"/>
</dbReference>
<dbReference type="PROSITE" id="PS51192">
    <property type="entry name" value="HELICASE_ATP_BIND_1"/>
    <property type="match status" value="1"/>
</dbReference>
<evidence type="ECO:0000256" key="7">
    <source>
        <dbReference type="ARBA" id="ARBA00023015"/>
    </source>
</evidence>
<dbReference type="InterPro" id="IPR014001">
    <property type="entry name" value="Helicase_ATP-bd"/>
</dbReference>
<evidence type="ECO:0000259" key="19">
    <source>
        <dbReference type="PROSITE" id="PS51666"/>
    </source>
</evidence>
<feature type="compositionally biased region" description="Basic and acidic residues" evidence="14">
    <location>
        <begin position="987"/>
        <end position="1004"/>
    </location>
</feature>
<feature type="coiled-coil region" evidence="13">
    <location>
        <begin position="823"/>
        <end position="859"/>
    </location>
</feature>